<name>A0AB74C8I4_ASPFL</name>
<dbReference type="AlphaFoldDB" id="A0AB74C8I4"/>
<comment type="caution">
    <text evidence="1">The sequence shown here is derived from an EMBL/GenBank/DDBJ whole genome shotgun (WGS) entry which is preliminary data.</text>
</comment>
<organism evidence="1 2">
    <name type="scientific">Aspergillus flavus</name>
    <dbReference type="NCBI Taxonomy" id="5059"/>
    <lineage>
        <taxon>Eukaryota</taxon>
        <taxon>Fungi</taxon>
        <taxon>Dikarya</taxon>
        <taxon>Ascomycota</taxon>
        <taxon>Pezizomycotina</taxon>
        <taxon>Eurotiomycetes</taxon>
        <taxon>Eurotiomycetidae</taxon>
        <taxon>Eurotiales</taxon>
        <taxon>Aspergillaceae</taxon>
        <taxon>Aspergillus</taxon>
        <taxon>Aspergillus subgen. Circumdati</taxon>
    </lineage>
</organism>
<evidence type="ECO:0000313" key="1">
    <source>
        <dbReference type="EMBL" id="RMZ41932.1"/>
    </source>
</evidence>
<reference evidence="1 2" key="1">
    <citation type="submission" date="2018-07" db="EMBL/GenBank/DDBJ databases">
        <title>Identification of spontaneous genetic mutation associated with occurrence of a yellow conidial color mutant of Aspergillus flavus.</title>
        <authorList>
            <person name="Chang P.-K."/>
            <person name="Mack B.M."/>
            <person name="Scharfenstein L."/>
            <person name="Gilbert M.K."/>
        </authorList>
    </citation>
    <scope>NUCLEOTIDE SEQUENCE [LARGE SCALE GENOMIC DNA]</scope>
    <source>
        <strain evidence="1 2">CA14</strain>
    </source>
</reference>
<proteinExistence type="predicted"/>
<gene>
    <name evidence="1" type="ORF">CA14_010615</name>
</gene>
<accession>A0AB74C8I4</accession>
<sequence length="236" mass="26215">MAPTLAEVFGSDGIDIAERINNFKWNTIYDRGGPNAEYLHDGLAPSYGTLNSESIDDLDEAYKSVLTNNTYLEPAGDSIDRTENLLKGNMGYFNVGANPDNAVVKEVLTWWNKLIADQDVLNSTINSQAMANIVSQSGAIIDMSQQFWSKSGAHEQKMLDIGVLRFPDVSQPYFKLYRIKLSVRVDMSRTIFPMGDLGGITGEFHSRSFKPREAAIDQLEQDALNSAVQEAEDFFA</sequence>
<protein>
    <submittedName>
        <fullName evidence="1">Uncharacterized protein</fullName>
    </submittedName>
</protein>
<evidence type="ECO:0000313" key="2">
    <source>
        <dbReference type="Proteomes" id="UP000275480"/>
    </source>
</evidence>
<dbReference type="EMBL" id="QQZZ01000105">
    <property type="protein sequence ID" value="RMZ41932.1"/>
    <property type="molecule type" value="Genomic_DNA"/>
</dbReference>
<dbReference type="Proteomes" id="UP000275480">
    <property type="component" value="Unassembled WGS sequence"/>
</dbReference>